<dbReference type="Pfam" id="PF16413">
    <property type="entry name" value="Mlh1_C"/>
    <property type="match status" value="1"/>
</dbReference>
<feature type="region of interest" description="Disordered" evidence="1">
    <location>
        <begin position="121"/>
        <end position="162"/>
    </location>
</feature>
<evidence type="ECO:0000313" key="3">
    <source>
        <dbReference type="EMBL" id="KAK2158972.1"/>
    </source>
</evidence>
<feature type="domain" description="DNA mismatch repair protein Mlh1 C-terminal" evidence="2">
    <location>
        <begin position="168"/>
        <end position="384"/>
    </location>
</feature>
<feature type="compositionally biased region" description="Polar residues" evidence="1">
    <location>
        <begin position="128"/>
        <end position="137"/>
    </location>
</feature>
<feature type="region of interest" description="Disordered" evidence="1">
    <location>
        <begin position="8"/>
        <end position="32"/>
    </location>
</feature>
<sequence length="434" mass="49693">MLVCIRFDDGDDSNDDDDDDDDSDDDGDDDNDGCTRCCRRSGCWVESYVYEMFHLMFPFPLRALLPGAQVLAENVKSLEQKDIKDGPRIYEHQMVRTDSKEQKLDAFLQVAAPTNISADPEEIEQESMDTQQPGSSTEVKDNRGTKRAADDSEPAVSPSCNPHRREIKLTNVLELRKQITDGTHTGLRELLQNHTFVGCVNAEYALIQHQTKLYLVNTTKLSKELFYQLLLYDFGNFGLLRLSEPAPLYELAMLALDSEESGWTEADGPKHELANYIKDFLKSKAKLLEDYFSMEIDKDGNLCTLPMLLDKYVPSLEGLPLFVLRLATEVNWDDEKECYHTFALETSQFYAINKHWLKDEPESSRQIKKNMQEKSRRDNRRVKKVKADQETQNALKELESMKLSLSANDSSIAKEQVKGEEELHMAEHLFHEAN</sequence>
<dbReference type="InterPro" id="IPR038973">
    <property type="entry name" value="MutL/Mlh/Pms-like"/>
</dbReference>
<dbReference type="GO" id="GO:0140664">
    <property type="term" value="F:ATP-dependent DNA damage sensor activity"/>
    <property type="evidence" value="ECO:0007669"/>
    <property type="project" value="InterPro"/>
</dbReference>
<gene>
    <name evidence="3" type="ORF">LSH36_161g14039</name>
</gene>
<dbReference type="AlphaFoldDB" id="A0AAD9JTX0"/>
<feature type="compositionally biased region" description="Acidic residues" evidence="1">
    <location>
        <begin position="9"/>
        <end position="32"/>
    </location>
</feature>
<keyword evidence="4" id="KW-1185">Reference proteome</keyword>
<protein>
    <recommendedName>
        <fullName evidence="2">DNA mismatch repair protein Mlh1 C-terminal domain-containing protein</fullName>
    </recommendedName>
</protein>
<name>A0AAD9JTX0_9ANNE</name>
<dbReference type="InterPro" id="IPR032189">
    <property type="entry name" value="Mlh1_C"/>
</dbReference>
<reference evidence="3" key="1">
    <citation type="journal article" date="2023" name="Mol. Biol. Evol.">
        <title>Third-Generation Sequencing Reveals the Adaptive Role of the Epigenome in Three Deep-Sea Polychaetes.</title>
        <authorList>
            <person name="Perez M."/>
            <person name="Aroh O."/>
            <person name="Sun Y."/>
            <person name="Lan Y."/>
            <person name="Juniper S.K."/>
            <person name="Young C.R."/>
            <person name="Angers B."/>
            <person name="Qian P.Y."/>
        </authorList>
    </citation>
    <scope>NUCLEOTIDE SEQUENCE</scope>
    <source>
        <strain evidence="3">P08H-3</strain>
    </source>
</reference>
<dbReference type="Proteomes" id="UP001208570">
    <property type="component" value="Unassembled WGS sequence"/>
</dbReference>
<evidence type="ECO:0000313" key="4">
    <source>
        <dbReference type="Proteomes" id="UP001208570"/>
    </source>
</evidence>
<feature type="compositionally biased region" description="Basic and acidic residues" evidence="1">
    <location>
        <begin position="138"/>
        <end position="150"/>
    </location>
</feature>
<feature type="region of interest" description="Disordered" evidence="1">
    <location>
        <begin position="361"/>
        <end position="391"/>
    </location>
</feature>
<dbReference type="GO" id="GO:0006298">
    <property type="term" value="P:mismatch repair"/>
    <property type="evidence" value="ECO:0007669"/>
    <property type="project" value="InterPro"/>
</dbReference>
<dbReference type="GO" id="GO:0016887">
    <property type="term" value="F:ATP hydrolysis activity"/>
    <property type="evidence" value="ECO:0007669"/>
    <property type="project" value="InterPro"/>
</dbReference>
<evidence type="ECO:0000259" key="2">
    <source>
        <dbReference type="Pfam" id="PF16413"/>
    </source>
</evidence>
<accession>A0AAD9JTX0</accession>
<proteinExistence type="predicted"/>
<comment type="caution">
    <text evidence="3">The sequence shown here is derived from an EMBL/GenBank/DDBJ whole genome shotgun (WGS) entry which is preliminary data.</text>
</comment>
<evidence type="ECO:0000256" key="1">
    <source>
        <dbReference type="SAM" id="MobiDB-lite"/>
    </source>
</evidence>
<organism evidence="3 4">
    <name type="scientific">Paralvinella palmiformis</name>
    <dbReference type="NCBI Taxonomy" id="53620"/>
    <lineage>
        <taxon>Eukaryota</taxon>
        <taxon>Metazoa</taxon>
        <taxon>Spiralia</taxon>
        <taxon>Lophotrochozoa</taxon>
        <taxon>Annelida</taxon>
        <taxon>Polychaeta</taxon>
        <taxon>Sedentaria</taxon>
        <taxon>Canalipalpata</taxon>
        <taxon>Terebellida</taxon>
        <taxon>Terebelliformia</taxon>
        <taxon>Alvinellidae</taxon>
        <taxon>Paralvinella</taxon>
    </lineage>
</organism>
<dbReference type="PANTHER" id="PTHR10073">
    <property type="entry name" value="DNA MISMATCH REPAIR PROTEIN MLH, PMS, MUTL"/>
    <property type="match status" value="1"/>
</dbReference>
<dbReference type="PANTHER" id="PTHR10073:SF12">
    <property type="entry name" value="DNA MISMATCH REPAIR PROTEIN MLH1"/>
    <property type="match status" value="1"/>
</dbReference>
<dbReference type="GO" id="GO:0032389">
    <property type="term" value="C:MutLalpha complex"/>
    <property type="evidence" value="ECO:0007669"/>
    <property type="project" value="TreeGrafter"/>
</dbReference>
<feature type="compositionally biased region" description="Basic and acidic residues" evidence="1">
    <location>
        <begin position="361"/>
        <end position="376"/>
    </location>
</feature>
<dbReference type="EMBL" id="JAODUP010000161">
    <property type="protein sequence ID" value="KAK2158972.1"/>
    <property type="molecule type" value="Genomic_DNA"/>
</dbReference>